<evidence type="ECO:0000313" key="8">
    <source>
        <dbReference type="EMBL" id="KIJ35452.1"/>
    </source>
</evidence>
<feature type="transmembrane region" description="Helical" evidence="6">
    <location>
        <begin position="373"/>
        <end position="392"/>
    </location>
</feature>
<dbReference type="Gene3D" id="1.20.1250.20">
    <property type="entry name" value="MFS general substrate transporter like domains"/>
    <property type="match status" value="1"/>
</dbReference>
<dbReference type="InterPro" id="IPR020846">
    <property type="entry name" value="MFS_dom"/>
</dbReference>
<feature type="domain" description="Major facilitator superfamily (MFS) profile" evidence="7">
    <location>
        <begin position="60"/>
        <end position="490"/>
    </location>
</feature>
<dbReference type="PANTHER" id="PTHR23502">
    <property type="entry name" value="MAJOR FACILITATOR SUPERFAMILY"/>
    <property type="match status" value="1"/>
</dbReference>
<evidence type="ECO:0000256" key="4">
    <source>
        <dbReference type="ARBA" id="ARBA00023136"/>
    </source>
</evidence>
<feature type="transmembrane region" description="Helical" evidence="6">
    <location>
        <begin position="91"/>
        <end position="114"/>
    </location>
</feature>
<gene>
    <name evidence="8" type="ORF">M422DRAFT_180728</name>
</gene>
<dbReference type="OrthoDB" id="6770063at2759"/>
<dbReference type="FunFam" id="1.20.1250.20:FF:000011">
    <property type="entry name" value="MFS multidrug transporter, putative"/>
    <property type="match status" value="1"/>
</dbReference>
<feature type="transmembrane region" description="Helical" evidence="6">
    <location>
        <begin position="215"/>
        <end position="235"/>
    </location>
</feature>
<evidence type="ECO:0000256" key="6">
    <source>
        <dbReference type="SAM" id="Phobius"/>
    </source>
</evidence>
<dbReference type="CDD" id="cd17323">
    <property type="entry name" value="MFS_Tpo1_MDR_like"/>
    <property type="match status" value="1"/>
</dbReference>
<reference evidence="8 9" key="1">
    <citation type="submission" date="2014-06" db="EMBL/GenBank/DDBJ databases">
        <title>Evolutionary Origins and Diversification of the Mycorrhizal Mutualists.</title>
        <authorList>
            <consortium name="DOE Joint Genome Institute"/>
            <consortium name="Mycorrhizal Genomics Consortium"/>
            <person name="Kohler A."/>
            <person name="Kuo A."/>
            <person name="Nagy L.G."/>
            <person name="Floudas D."/>
            <person name="Copeland A."/>
            <person name="Barry K.W."/>
            <person name="Cichocki N."/>
            <person name="Veneault-Fourrey C."/>
            <person name="LaButti K."/>
            <person name="Lindquist E.A."/>
            <person name="Lipzen A."/>
            <person name="Lundell T."/>
            <person name="Morin E."/>
            <person name="Murat C."/>
            <person name="Riley R."/>
            <person name="Ohm R."/>
            <person name="Sun H."/>
            <person name="Tunlid A."/>
            <person name="Henrissat B."/>
            <person name="Grigoriev I.V."/>
            <person name="Hibbett D.S."/>
            <person name="Martin F."/>
        </authorList>
    </citation>
    <scope>NUCLEOTIDE SEQUENCE [LARGE SCALE GENOMIC DNA]</scope>
    <source>
        <strain evidence="8 9">SS14</strain>
    </source>
</reference>
<feature type="transmembrane region" description="Helical" evidence="6">
    <location>
        <begin position="398"/>
        <end position="419"/>
    </location>
</feature>
<dbReference type="GO" id="GO:0005886">
    <property type="term" value="C:plasma membrane"/>
    <property type="evidence" value="ECO:0007669"/>
    <property type="project" value="TreeGrafter"/>
</dbReference>
<dbReference type="Pfam" id="PF07690">
    <property type="entry name" value="MFS_1"/>
    <property type="match status" value="1"/>
</dbReference>
<dbReference type="HOGENOM" id="CLU_008455_1_3_1"/>
<feature type="transmembrane region" description="Helical" evidence="6">
    <location>
        <begin position="332"/>
        <end position="352"/>
    </location>
</feature>
<name>A0A0C9V1E2_SPHS4</name>
<organism evidence="8 9">
    <name type="scientific">Sphaerobolus stellatus (strain SS14)</name>
    <dbReference type="NCBI Taxonomy" id="990650"/>
    <lineage>
        <taxon>Eukaryota</taxon>
        <taxon>Fungi</taxon>
        <taxon>Dikarya</taxon>
        <taxon>Basidiomycota</taxon>
        <taxon>Agaricomycotina</taxon>
        <taxon>Agaricomycetes</taxon>
        <taxon>Phallomycetidae</taxon>
        <taxon>Geastrales</taxon>
        <taxon>Sphaerobolaceae</taxon>
        <taxon>Sphaerobolus</taxon>
    </lineage>
</organism>
<evidence type="ECO:0000256" key="5">
    <source>
        <dbReference type="SAM" id="MobiDB-lite"/>
    </source>
</evidence>
<feature type="transmembrane region" description="Helical" evidence="6">
    <location>
        <begin position="292"/>
        <end position="312"/>
    </location>
</feature>
<dbReference type="AlphaFoldDB" id="A0A0C9V1E2"/>
<feature type="transmembrane region" description="Helical" evidence="6">
    <location>
        <begin position="465"/>
        <end position="487"/>
    </location>
</feature>
<dbReference type="SUPFAM" id="SSF103473">
    <property type="entry name" value="MFS general substrate transporter"/>
    <property type="match status" value="1"/>
</dbReference>
<evidence type="ECO:0000256" key="3">
    <source>
        <dbReference type="ARBA" id="ARBA00022989"/>
    </source>
</evidence>
<feature type="transmembrane region" description="Helical" evidence="6">
    <location>
        <begin position="61"/>
        <end position="79"/>
    </location>
</feature>
<evidence type="ECO:0000313" key="9">
    <source>
        <dbReference type="Proteomes" id="UP000054279"/>
    </source>
</evidence>
<dbReference type="PROSITE" id="PS50850">
    <property type="entry name" value="MFS"/>
    <property type="match status" value="1"/>
</dbReference>
<dbReference type="InterPro" id="IPR036259">
    <property type="entry name" value="MFS_trans_sf"/>
</dbReference>
<dbReference type="GO" id="GO:0022857">
    <property type="term" value="F:transmembrane transporter activity"/>
    <property type="evidence" value="ECO:0007669"/>
    <property type="project" value="InterPro"/>
</dbReference>
<dbReference type="EMBL" id="KN837188">
    <property type="protein sequence ID" value="KIJ35452.1"/>
    <property type="molecule type" value="Genomic_DNA"/>
</dbReference>
<feature type="transmembrane region" description="Helical" evidence="6">
    <location>
        <begin position="431"/>
        <end position="453"/>
    </location>
</feature>
<evidence type="ECO:0000256" key="2">
    <source>
        <dbReference type="ARBA" id="ARBA00022692"/>
    </source>
</evidence>
<dbReference type="Proteomes" id="UP000054279">
    <property type="component" value="Unassembled WGS sequence"/>
</dbReference>
<sequence>MVQPEYAASSTSEGGADKRKEEDGTASIDLAKDAQAESDDFWANEPANPLNWSTGRKWKNVAIVSLYTFVSPLASSMMAPGLPEIATHYGITSPTVVALTLSIFLLAFVIGPLFIGPLTEIYGRVWVLHISNLVFLAFSIGCIFAPNTGSLVAFRFLAGIGGSTPVAIGGSCISDVFVGRERGSAMALYSMGPLLGPILGPIAGGFLVQTVGFKWVFILLSILAAVAAVIAIPILEETYAPIVKERFAVTSAAADPDNEKGSPFIAPLKKLAFKDTILTDIQRPFILLTRSLICFMLSLYMALIYGYLYLLFTTFPTLFPSIYGWGPGVSGLAYLGPGIGFFIGTLGSAPLMNTIYTKLTTKNNGVPKPEFRIPIMFLGSALVPIGLFWYGWSAQAKIHFIMPIFGAGVFCAGLMLVYVPVQLYLVDSFTYAASALAAAAVLRSLLGFAFPLFGEVMFAALGEGGGNSLLAGVAILTGVPFPIWLFYKGEEMRMRNPLNR</sequence>
<keyword evidence="9" id="KW-1185">Reference proteome</keyword>
<feature type="transmembrane region" description="Helical" evidence="6">
    <location>
        <begin position="126"/>
        <end position="146"/>
    </location>
</feature>
<keyword evidence="4 6" id="KW-0472">Membrane</keyword>
<proteinExistence type="predicted"/>
<evidence type="ECO:0000259" key="7">
    <source>
        <dbReference type="PROSITE" id="PS50850"/>
    </source>
</evidence>
<feature type="transmembrane region" description="Helical" evidence="6">
    <location>
        <begin position="186"/>
        <end position="209"/>
    </location>
</feature>
<feature type="transmembrane region" description="Helical" evidence="6">
    <location>
        <begin position="152"/>
        <end position="174"/>
    </location>
</feature>
<dbReference type="PANTHER" id="PTHR23502:SF60">
    <property type="entry name" value="MAJOR FACILITATOR SUPERFAMILY (MFS) PROFILE DOMAIN-CONTAINING PROTEIN-RELATED"/>
    <property type="match status" value="1"/>
</dbReference>
<keyword evidence="2 6" id="KW-0812">Transmembrane</keyword>
<comment type="subcellular location">
    <subcellularLocation>
        <location evidence="1">Membrane</location>
        <topology evidence="1">Multi-pass membrane protein</topology>
    </subcellularLocation>
</comment>
<accession>A0A0C9V1E2</accession>
<dbReference type="InterPro" id="IPR011701">
    <property type="entry name" value="MFS"/>
</dbReference>
<feature type="region of interest" description="Disordered" evidence="5">
    <location>
        <begin position="1"/>
        <end position="29"/>
    </location>
</feature>
<protein>
    <submittedName>
        <fullName evidence="8">Unplaced genomic scaffold SPHSTscaffold_113, whole genome shotgun sequence</fullName>
    </submittedName>
</protein>
<keyword evidence="3 6" id="KW-1133">Transmembrane helix</keyword>
<evidence type="ECO:0000256" key="1">
    <source>
        <dbReference type="ARBA" id="ARBA00004141"/>
    </source>
</evidence>